<organism evidence="2 3">
    <name type="scientific">Hevea brasiliensis</name>
    <name type="common">Para rubber tree</name>
    <name type="synonym">Siphonia brasiliensis</name>
    <dbReference type="NCBI Taxonomy" id="3981"/>
    <lineage>
        <taxon>Eukaryota</taxon>
        <taxon>Viridiplantae</taxon>
        <taxon>Streptophyta</taxon>
        <taxon>Embryophyta</taxon>
        <taxon>Tracheophyta</taxon>
        <taxon>Spermatophyta</taxon>
        <taxon>Magnoliopsida</taxon>
        <taxon>eudicotyledons</taxon>
        <taxon>Gunneridae</taxon>
        <taxon>Pentapetalae</taxon>
        <taxon>rosids</taxon>
        <taxon>fabids</taxon>
        <taxon>Malpighiales</taxon>
        <taxon>Euphorbiaceae</taxon>
        <taxon>Crotonoideae</taxon>
        <taxon>Micrandreae</taxon>
        <taxon>Hevea</taxon>
    </lineage>
</organism>
<gene>
    <name evidence="2" type="ORF">GH714_030185</name>
</gene>
<dbReference type="Pfam" id="PF12796">
    <property type="entry name" value="Ank_2"/>
    <property type="match status" value="1"/>
</dbReference>
<keyword evidence="1" id="KW-0040">ANK repeat</keyword>
<feature type="repeat" description="ANK" evidence="1">
    <location>
        <begin position="99"/>
        <end position="131"/>
    </location>
</feature>
<evidence type="ECO:0000313" key="2">
    <source>
        <dbReference type="EMBL" id="KAF2295016.1"/>
    </source>
</evidence>
<dbReference type="SMART" id="SM00248">
    <property type="entry name" value="ANK"/>
    <property type="match status" value="2"/>
</dbReference>
<accession>A0A6A6L4F1</accession>
<evidence type="ECO:0000313" key="3">
    <source>
        <dbReference type="Proteomes" id="UP000467840"/>
    </source>
</evidence>
<dbReference type="Gene3D" id="1.25.40.20">
    <property type="entry name" value="Ankyrin repeat-containing domain"/>
    <property type="match status" value="1"/>
</dbReference>
<dbReference type="PROSITE" id="PS50088">
    <property type="entry name" value="ANK_REPEAT"/>
    <property type="match status" value="1"/>
</dbReference>
<name>A0A6A6L4F1_HEVBR</name>
<dbReference type="EMBL" id="JAAGAX010000013">
    <property type="protein sequence ID" value="KAF2295016.1"/>
    <property type="molecule type" value="Genomic_DNA"/>
</dbReference>
<dbReference type="Proteomes" id="UP000467840">
    <property type="component" value="Chromosome 7"/>
</dbReference>
<dbReference type="PROSITE" id="PS50297">
    <property type="entry name" value="ANK_REP_REGION"/>
    <property type="match status" value="1"/>
</dbReference>
<dbReference type="InterPro" id="IPR002110">
    <property type="entry name" value="Ankyrin_rpt"/>
</dbReference>
<proteinExistence type="predicted"/>
<comment type="caution">
    <text evidence="2">The sequence shown here is derived from an EMBL/GenBank/DDBJ whole genome shotgun (WGS) entry which is preliminary data.</text>
</comment>
<protein>
    <submittedName>
        <fullName evidence="2">Uncharacterized protein</fullName>
    </submittedName>
</protein>
<evidence type="ECO:0000256" key="1">
    <source>
        <dbReference type="PROSITE-ProRule" id="PRU00023"/>
    </source>
</evidence>
<keyword evidence="3" id="KW-1185">Reference proteome</keyword>
<sequence length="143" mass="16114">MAAPSFASLPLWELILIQENDGGRTTLHYASSEGWFKKINLKDKACNFSQLCFILISSFVFNLNRICICYIADKSAQKLVFSFLNIQLNYIHYETYVQVGYTPLHPAVSTGKSELCEFLIEKGAEVDAIDRTCQTSLMIAVIC</sequence>
<dbReference type="InterPro" id="IPR036770">
    <property type="entry name" value="Ankyrin_rpt-contain_sf"/>
</dbReference>
<dbReference type="AlphaFoldDB" id="A0A6A6L4F1"/>
<dbReference type="SUPFAM" id="SSF48403">
    <property type="entry name" value="Ankyrin repeat"/>
    <property type="match status" value="1"/>
</dbReference>
<reference evidence="2 3" key="1">
    <citation type="journal article" date="2020" name="Mol. Plant">
        <title>The Chromosome-Based Rubber Tree Genome Provides New Insights into Spurge Genome Evolution and Rubber Biosynthesis.</title>
        <authorList>
            <person name="Liu J."/>
            <person name="Shi C."/>
            <person name="Shi C.C."/>
            <person name="Li W."/>
            <person name="Zhang Q.J."/>
            <person name="Zhang Y."/>
            <person name="Li K."/>
            <person name="Lu H.F."/>
            <person name="Shi C."/>
            <person name="Zhu S.T."/>
            <person name="Xiao Z.Y."/>
            <person name="Nan H."/>
            <person name="Yue Y."/>
            <person name="Zhu X.G."/>
            <person name="Wu Y."/>
            <person name="Hong X.N."/>
            <person name="Fan G.Y."/>
            <person name="Tong Y."/>
            <person name="Zhang D."/>
            <person name="Mao C.L."/>
            <person name="Liu Y.L."/>
            <person name="Hao S.J."/>
            <person name="Liu W.Q."/>
            <person name="Lv M.Q."/>
            <person name="Zhang H.B."/>
            <person name="Liu Y."/>
            <person name="Hu-Tang G.R."/>
            <person name="Wang J.P."/>
            <person name="Wang J.H."/>
            <person name="Sun Y.H."/>
            <person name="Ni S.B."/>
            <person name="Chen W.B."/>
            <person name="Zhang X.C."/>
            <person name="Jiao Y.N."/>
            <person name="Eichler E.E."/>
            <person name="Li G.H."/>
            <person name="Liu X."/>
            <person name="Gao L.Z."/>
        </authorList>
    </citation>
    <scope>NUCLEOTIDE SEQUENCE [LARGE SCALE GENOMIC DNA]</scope>
    <source>
        <strain evidence="3">cv. GT1</strain>
        <tissue evidence="2">Leaf</tissue>
    </source>
</reference>